<dbReference type="CDD" id="cd03249">
    <property type="entry name" value="ABC_MTABC3_MDL1_MDL2"/>
    <property type="match status" value="1"/>
</dbReference>
<dbReference type="GO" id="GO:0008234">
    <property type="term" value="F:cysteine-type peptidase activity"/>
    <property type="evidence" value="ECO:0007669"/>
    <property type="project" value="UniProtKB-KW"/>
</dbReference>
<dbReference type="PANTHER" id="PTHR43394">
    <property type="entry name" value="ATP-DEPENDENT PERMEASE MDL1, MITOCHONDRIAL"/>
    <property type="match status" value="1"/>
</dbReference>
<keyword evidence="2" id="KW-0813">Transport</keyword>
<feature type="domain" description="Peptidase C39" evidence="16">
    <location>
        <begin position="370"/>
        <end position="489"/>
    </location>
</feature>
<keyword evidence="10 12" id="KW-0472">Membrane</keyword>
<dbReference type="Gene3D" id="2.60.120.10">
    <property type="entry name" value="Jelly Rolls"/>
    <property type="match status" value="1"/>
</dbReference>
<dbReference type="PROSITE" id="PS00211">
    <property type="entry name" value="ABC_TRANSPORTER_1"/>
    <property type="match status" value="1"/>
</dbReference>
<accession>A0AA97AGX2</accession>
<dbReference type="InterPro" id="IPR039421">
    <property type="entry name" value="Type_1_exporter"/>
</dbReference>
<evidence type="ECO:0000256" key="8">
    <source>
        <dbReference type="ARBA" id="ARBA00022840"/>
    </source>
</evidence>
<evidence type="ECO:0000259" key="15">
    <source>
        <dbReference type="PROSITE" id="PS50929"/>
    </source>
</evidence>
<dbReference type="InterPro" id="IPR003593">
    <property type="entry name" value="AAA+_ATPase"/>
</dbReference>
<dbReference type="CDD" id="cd02418">
    <property type="entry name" value="Peptidase_C39B"/>
    <property type="match status" value="1"/>
</dbReference>
<feature type="transmembrane region" description="Helical" evidence="12">
    <location>
        <begin position="772"/>
        <end position="796"/>
    </location>
</feature>
<dbReference type="PROSITE" id="PS50929">
    <property type="entry name" value="ABC_TM1F"/>
    <property type="match status" value="1"/>
</dbReference>
<dbReference type="PROSITE" id="PS50990">
    <property type="entry name" value="PEPTIDASE_C39"/>
    <property type="match status" value="1"/>
</dbReference>
<dbReference type="InterPro" id="IPR017871">
    <property type="entry name" value="ABC_transporter-like_CS"/>
</dbReference>
<dbReference type="Gene3D" id="3.40.50.300">
    <property type="entry name" value="P-loop containing nucleotide triphosphate hydrolases"/>
    <property type="match status" value="1"/>
</dbReference>
<organism evidence="17">
    <name type="scientific">Leptolyngbya sp. NK1-12</name>
    <dbReference type="NCBI Taxonomy" id="2547451"/>
    <lineage>
        <taxon>Bacteria</taxon>
        <taxon>Bacillati</taxon>
        <taxon>Cyanobacteriota</taxon>
        <taxon>Cyanophyceae</taxon>
        <taxon>Leptolyngbyales</taxon>
        <taxon>Leptolyngbyaceae</taxon>
        <taxon>Leptolyngbya group</taxon>
        <taxon>Leptolyngbya</taxon>
    </lineage>
</organism>
<dbReference type="AlphaFoldDB" id="A0AA97AGX2"/>
<evidence type="ECO:0000256" key="12">
    <source>
        <dbReference type="SAM" id="Phobius"/>
    </source>
</evidence>
<dbReference type="RefSeq" id="WP_316430764.1">
    <property type="nucleotide sequence ID" value="NZ_CP053586.1"/>
</dbReference>
<evidence type="ECO:0000256" key="7">
    <source>
        <dbReference type="ARBA" id="ARBA00022807"/>
    </source>
</evidence>
<protein>
    <submittedName>
        <fullName evidence="17">Peptidase domain-containing ABC transporter</fullName>
    </submittedName>
</protein>
<sequence>MNRGLSAGFQPDYVYSSNQLNRAAELVSLLVAAQVEEESIEQLEPISELCSFRLGDEIPGGSLVAHRLAVNSSGQPDRTDRQRAESTYLDLYWISQGRIRLLAASSGADRETTAVLLNAAETFGADELFNAQVFPYRAVAASPVQLIRISAAALAPVLEQYPRLQRYLSSASQQQQRLIFFKAQTNLCSLSSHHLAQILPHISDRTIPRDTQLANDAEQHPGRYWLRGGQIGGPGDGSTKTSIPIGSAWGHPEPVPTDWVAQTDLQVYQLPMQVWPIVSSILPPSTATNTQTSPPSGAQSNPQAAGSALSDAPRPKLPVPRGPKGVNYLPATATPATATTFASSTEPVQFPKPTQRRLLDFLDRYPWIEQQSSSDCGAACLAMISQYWGKRVPLHLLREQANVGRAGASLKSLAKAAELLGYHALPVRASLGRMAEQSNPWIAHWEGTHYVVVYRVNRRRVIIADPALGRRSLSYEEFQSHWTGYALLLEPTERLRATEFKQASLGRYLGALLPYRSIALQIVLFSVLIQIFSMVTPLFTQIILDQVVVQKSLTTLHVFAIGLLLFNLWVLCLGSVRQYLLSYFSNRLDLTLIGGFIHHTLMLPLRFFESRRVGDIITRVQENQKIQRFLIQQVVLAWLNLVTGFLYLGLMLYYNWKLTLLVLGLIPPIVILTLAATPFLRKISREIFKEVADQSSVLVEMITGIATVKSAAAEQELRWRWEDHLTRQINAQFRGQKFGIGLQFASGLINSIGSTALLWFGASLVIQDQLTIGQFVAFNMMIGYIISPVLALVGLWDELQEVLISVERLNDVFETKPEESAESPLLVLPDIAGEVQFEDVTFRYNEDEEQNVLQNLCFRVNPGETIAIVGRSGSGKSTLVKLLEGLYYPTRGKVVIDGHDIRHVSPQSLRSQMGVVPQECYLFSGTILENITLYRPEYTLEQAIEVAKLAEAHAFIQSLPLGYNTKVGERGSSLSGGQRQRIAIARALLGDPRILILDEATSALDTESERRFQRNLTQIRRGRTTFVIAHRLSTVRNANRILVLDRGVLVEQGTHDELMTAQGLYYHLAQQQLNL</sequence>
<keyword evidence="4 12" id="KW-0812">Transmembrane</keyword>
<dbReference type="InterPro" id="IPR005074">
    <property type="entry name" value="Peptidase_C39"/>
</dbReference>
<dbReference type="InterPro" id="IPR027417">
    <property type="entry name" value="P-loop_NTPase"/>
</dbReference>
<dbReference type="SUPFAM" id="SSF51206">
    <property type="entry name" value="cAMP-binding domain-like"/>
    <property type="match status" value="1"/>
</dbReference>
<name>A0AA97AGX2_9CYAN</name>
<gene>
    <name evidence="17" type="ORF">HJG54_19395</name>
</gene>
<dbReference type="InterPro" id="IPR014710">
    <property type="entry name" value="RmlC-like_jellyroll"/>
</dbReference>
<feature type="transmembrane region" description="Helical" evidence="12">
    <location>
        <begin position="556"/>
        <end position="576"/>
    </location>
</feature>
<evidence type="ECO:0000256" key="5">
    <source>
        <dbReference type="ARBA" id="ARBA00022741"/>
    </source>
</evidence>
<keyword evidence="6" id="KW-0378">Hydrolase</keyword>
<dbReference type="FunFam" id="3.40.50.300:FF:000299">
    <property type="entry name" value="ABC transporter ATP-binding protein/permease"/>
    <property type="match status" value="1"/>
</dbReference>
<feature type="domain" description="Cyclic nucleotide-binding" evidence="13">
    <location>
        <begin position="90"/>
        <end position="175"/>
    </location>
</feature>
<keyword evidence="8" id="KW-0067">ATP-binding</keyword>
<feature type="domain" description="ABC transmembrane type-1" evidence="15">
    <location>
        <begin position="522"/>
        <end position="801"/>
    </location>
</feature>
<dbReference type="Pfam" id="PF00664">
    <property type="entry name" value="ABC_membrane"/>
    <property type="match status" value="1"/>
</dbReference>
<feature type="domain" description="ABC transporter" evidence="14">
    <location>
        <begin position="835"/>
        <end position="1071"/>
    </location>
</feature>
<dbReference type="PANTHER" id="PTHR43394:SF1">
    <property type="entry name" value="ATP-BINDING CASSETTE SUB-FAMILY B MEMBER 10, MITOCHONDRIAL"/>
    <property type="match status" value="1"/>
</dbReference>
<feature type="transmembrane region" description="Helical" evidence="12">
    <location>
        <begin position="744"/>
        <end position="766"/>
    </location>
</feature>
<dbReference type="CDD" id="cd00038">
    <property type="entry name" value="CAP_ED"/>
    <property type="match status" value="1"/>
</dbReference>
<reference evidence="17" key="1">
    <citation type="submission" date="2020-05" db="EMBL/GenBank/DDBJ databases">
        <authorList>
            <person name="Zhu T."/>
            <person name="Keshari N."/>
            <person name="Lu X."/>
        </authorList>
    </citation>
    <scope>NUCLEOTIDE SEQUENCE</scope>
    <source>
        <strain evidence="17">NK1-12</strain>
    </source>
</reference>
<comment type="subcellular location">
    <subcellularLocation>
        <location evidence="1">Cell membrane</location>
        <topology evidence="1">Multi-pass membrane protein</topology>
    </subcellularLocation>
</comment>
<dbReference type="PROSITE" id="PS50893">
    <property type="entry name" value="ABC_TRANSPORTER_2"/>
    <property type="match status" value="1"/>
</dbReference>
<dbReference type="GO" id="GO:0005524">
    <property type="term" value="F:ATP binding"/>
    <property type="evidence" value="ECO:0007669"/>
    <property type="project" value="UniProtKB-KW"/>
</dbReference>
<dbReference type="InterPro" id="IPR000595">
    <property type="entry name" value="cNMP-bd_dom"/>
</dbReference>
<dbReference type="EMBL" id="CP053586">
    <property type="protein sequence ID" value="WNZ24795.1"/>
    <property type="molecule type" value="Genomic_DNA"/>
</dbReference>
<evidence type="ECO:0000259" key="14">
    <source>
        <dbReference type="PROSITE" id="PS50893"/>
    </source>
</evidence>
<dbReference type="InterPro" id="IPR036640">
    <property type="entry name" value="ABC1_TM_sf"/>
</dbReference>
<evidence type="ECO:0000259" key="16">
    <source>
        <dbReference type="PROSITE" id="PS50990"/>
    </source>
</evidence>
<dbReference type="GO" id="GO:0005886">
    <property type="term" value="C:plasma membrane"/>
    <property type="evidence" value="ECO:0007669"/>
    <property type="project" value="UniProtKB-SubCell"/>
</dbReference>
<evidence type="ECO:0000313" key="17">
    <source>
        <dbReference type="EMBL" id="WNZ24795.1"/>
    </source>
</evidence>
<keyword evidence="3" id="KW-1003">Cell membrane</keyword>
<evidence type="ECO:0000256" key="2">
    <source>
        <dbReference type="ARBA" id="ARBA00022448"/>
    </source>
</evidence>
<dbReference type="PROSITE" id="PS50042">
    <property type="entry name" value="CNMP_BINDING_3"/>
    <property type="match status" value="1"/>
</dbReference>
<dbReference type="InterPro" id="IPR003439">
    <property type="entry name" value="ABC_transporter-like_ATP-bd"/>
</dbReference>
<proteinExistence type="predicted"/>
<feature type="region of interest" description="Disordered" evidence="11">
    <location>
        <begin position="285"/>
        <end position="324"/>
    </location>
</feature>
<evidence type="ECO:0000256" key="3">
    <source>
        <dbReference type="ARBA" id="ARBA00022475"/>
    </source>
</evidence>
<dbReference type="InterPro" id="IPR018490">
    <property type="entry name" value="cNMP-bd_dom_sf"/>
</dbReference>
<feature type="transmembrane region" description="Helical" evidence="12">
    <location>
        <begin position="522"/>
        <end position="544"/>
    </location>
</feature>
<dbReference type="Pfam" id="PF03412">
    <property type="entry name" value="Peptidase_C39"/>
    <property type="match status" value="1"/>
</dbReference>
<evidence type="ECO:0000256" key="6">
    <source>
        <dbReference type="ARBA" id="ARBA00022801"/>
    </source>
</evidence>
<keyword evidence="5" id="KW-0547">Nucleotide-binding</keyword>
<keyword evidence="7" id="KW-0788">Thiol protease</keyword>
<dbReference type="GO" id="GO:0006508">
    <property type="term" value="P:proteolysis"/>
    <property type="evidence" value="ECO:0007669"/>
    <property type="project" value="InterPro"/>
</dbReference>
<dbReference type="InterPro" id="IPR011527">
    <property type="entry name" value="ABC1_TM_dom"/>
</dbReference>
<evidence type="ECO:0000256" key="9">
    <source>
        <dbReference type="ARBA" id="ARBA00022989"/>
    </source>
</evidence>
<dbReference type="Gene3D" id="1.20.1560.10">
    <property type="entry name" value="ABC transporter type 1, transmembrane domain"/>
    <property type="match status" value="1"/>
</dbReference>
<keyword evidence="7" id="KW-0645">Protease</keyword>
<evidence type="ECO:0000259" key="13">
    <source>
        <dbReference type="PROSITE" id="PS50042"/>
    </source>
</evidence>
<dbReference type="SUPFAM" id="SSF90123">
    <property type="entry name" value="ABC transporter transmembrane region"/>
    <property type="match status" value="1"/>
</dbReference>
<evidence type="ECO:0000256" key="4">
    <source>
        <dbReference type="ARBA" id="ARBA00022692"/>
    </source>
</evidence>
<feature type="transmembrane region" description="Helical" evidence="12">
    <location>
        <begin position="629"/>
        <end position="654"/>
    </location>
</feature>
<dbReference type="SUPFAM" id="SSF52540">
    <property type="entry name" value="P-loop containing nucleoside triphosphate hydrolases"/>
    <property type="match status" value="1"/>
</dbReference>
<keyword evidence="9 12" id="KW-1133">Transmembrane helix</keyword>
<feature type="transmembrane region" description="Helical" evidence="12">
    <location>
        <begin position="588"/>
        <end position="608"/>
    </location>
</feature>
<evidence type="ECO:0000256" key="1">
    <source>
        <dbReference type="ARBA" id="ARBA00004651"/>
    </source>
</evidence>
<evidence type="ECO:0000256" key="10">
    <source>
        <dbReference type="ARBA" id="ARBA00023136"/>
    </source>
</evidence>
<dbReference type="GO" id="GO:0015421">
    <property type="term" value="F:ABC-type oligopeptide transporter activity"/>
    <property type="evidence" value="ECO:0007669"/>
    <property type="project" value="TreeGrafter"/>
</dbReference>
<dbReference type="GO" id="GO:0016887">
    <property type="term" value="F:ATP hydrolysis activity"/>
    <property type="evidence" value="ECO:0007669"/>
    <property type="project" value="InterPro"/>
</dbReference>
<evidence type="ECO:0000256" key="11">
    <source>
        <dbReference type="SAM" id="MobiDB-lite"/>
    </source>
</evidence>
<dbReference type="CDD" id="cd18568">
    <property type="entry name" value="ABC_6TM_HetC_like"/>
    <property type="match status" value="1"/>
</dbReference>
<dbReference type="SMART" id="SM00382">
    <property type="entry name" value="AAA"/>
    <property type="match status" value="1"/>
</dbReference>
<dbReference type="Pfam" id="PF00005">
    <property type="entry name" value="ABC_tran"/>
    <property type="match status" value="1"/>
</dbReference>
<feature type="transmembrane region" description="Helical" evidence="12">
    <location>
        <begin position="660"/>
        <end position="680"/>
    </location>
</feature>
<dbReference type="Gene3D" id="3.90.70.10">
    <property type="entry name" value="Cysteine proteinases"/>
    <property type="match status" value="1"/>
</dbReference>
<feature type="compositionally biased region" description="Polar residues" evidence="11">
    <location>
        <begin position="285"/>
        <end position="304"/>
    </location>
</feature>